<dbReference type="PANTHER" id="PTHR34138">
    <property type="entry name" value="CELL SHAPE-DETERMINING PROTEIN MREC"/>
    <property type="match status" value="1"/>
</dbReference>
<dbReference type="InterPro" id="IPR042177">
    <property type="entry name" value="Cell/Rod_1"/>
</dbReference>
<dbReference type="NCBIfam" id="TIGR00219">
    <property type="entry name" value="mreC"/>
    <property type="match status" value="1"/>
</dbReference>
<evidence type="ECO:0000256" key="2">
    <source>
        <dbReference type="ARBA" id="ARBA00013855"/>
    </source>
</evidence>
<dbReference type="Gene3D" id="2.40.10.340">
    <property type="entry name" value="Rod shape-determining protein MreC, domain 1"/>
    <property type="match status" value="1"/>
</dbReference>
<feature type="signal peptide" evidence="8">
    <location>
        <begin position="1"/>
        <end position="17"/>
    </location>
</feature>
<dbReference type="RefSeq" id="WP_283832372.1">
    <property type="nucleotide sequence ID" value="NZ_JASJEU010000019.1"/>
</dbReference>
<evidence type="ECO:0000256" key="8">
    <source>
        <dbReference type="SAM" id="SignalP"/>
    </source>
</evidence>
<organism evidence="10 11">
    <name type="scientific">Gordonibacter faecis</name>
    <dbReference type="NCBI Taxonomy" id="3047475"/>
    <lineage>
        <taxon>Bacteria</taxon>
        <taxon>Bacillati</taxon>
        <taxon>Actinomycetota</taxon>
        <taxon>Coriobacteriia</taxon>
        <taxon>Eggerthellales</taxon>
        <taxon>Eggerthellaceae</taxon>
        <taxon>Gordonibacter</taxon>
    </lineage>
</organism>
<dbReference type="InterPro" id="IPR007221">
    <property type="entry name" value="MreC"/>
</dbReference>
<name>A0ABT7DNB3_9ACTN</name>
<comment type="caution">
    <text evidence="10">The sequence shown here is derived from an EMBL/GenBank/DDBJ whole genome shotgun (WGS) entry which is preliminary data.</text>
</comment>
<feature type="compositionally biased region" description="Acidic residues" evidence="7">
    <location>
        <begin position="292"/>
        <end position="311"/>
    </location>
</feature>
<keyword evidence="3 5" id="KW-0133">Cell shape</keyword>
<evidence type="ECO:0000256" key="3">
    <source>
        <dbReference type="ARBA" id="ARBA00022960"/>
    </source>
</evidence>
<evidence type="ECO:0000313" key="10">
    <source>
        <dbReference type="EMBL" id="MDJ1651030.1"/>
    </source>
</evidence>
<keyword evidence="11" id="KW-1185">Reference proteome</keyword>
<evidence type="ECO:0000256" key="1">
    <source>
        <dbReference type="ARBA" id="ARBA00009369"/>
    </source>
</evidence>
<dbReference type="InterPro" id="IPR055342">
    <property type="entry name" value="MreC_beta-barrel_core"/>
</dbReference>
<evidence type="ECO:0000256" key="6">
    <source>
        <dbReference type="SAM" id="Coils"/>
    </source>
</evidence>
<gene>
    <name evidence="10" type="primary">mreC</name>
    <name evidence="10" type="ORF">QNJ86_09485</name>
</gene>
<feature type="compositionally biased region" description="Low complexity" evidence="7">
    <location>
        <begin position="271"/>
        <end position="291"/>
    </location>
</feature>
<feature type="chain" id="PRO_5047492266" description="Cell shape-determining protein MreC" evidence="8">
    <location>
        <begin position="18"/>
        <end position="311"/>
    </location>
</feature>
<evidence type="ECO:0000256" key="4">
    <source>
        <dbReference type="ARBA" id="ARBA00032089"/>
    </source>
</evidence>
<keyword evidence="8" id="KW-0732">Signal</keyword>
<dbReference type="Gene3D" id="2.40.10.350">
    <property type="entry name" value="Rod shape-determining protein MreC, domain 2"/>
    <property type="match status" value="1"/>
</dbReference>
<evidence type="ECO:0000313" key="11">
    <source>
        <dbReference type="Proteomes" id="UP001232750"/>
    </source>
</evidence>
<protein>
    <recommendedName>
        <fullName evidence="2 5">Cell shape-determining protein MreC</fullName>
    </recommendedName>
    <alternativeName>
        <fullName evidence="4 5">Cell shape protein MreC</fullName>
    </alternativeName>
</protein>
<comment type="function">
    <text evidence="5">Involved in formation and maintenance of cell shape.</text>
</comment>
<comment type="similarity">
    <text evidence="1 5">Belongs to the MreC family.</text>
</comment>
<dbReference type="EMBL" id="JASJEU010000019">
    <property type="protein sequence ID" value="MDJ1651030.1"/>
    <property type="molecule type" value="Genomic_DNA"/>
</dbReference>
<sequence length="311" mass="31938">MRRVLLVVLLVASLALATLYAREGENGPLHTVQNAVAGAVAPFKFAGAAVDDATSSMGDGLADLTADETSLTSLREENQQLRNLLSQADEYKQEAERLEGLLNLKNSYDIDGVAARVVGKSIEAYDQFITIDAGSADGVNTGMTVMGSSGVIGQVFRTTERTADVRLLTDSKSGAAALVQSSRAEGIVRGSLEGLLYLENIDETKVPQVGDVIVTSGLGGSYVRGLIIGTVVRVDTAAGNATGRIVVSPNDTAASLEEVLVVKSLNSEGALGNTAQNGGNANASGDAGTTDGDGDATQDGTNDDQEGGETS</sequence>
<evidence type="ECO:0000256" key="7">
    <source>
        <dbReference type="SAM" id="MobiDB-lite"/>
    </source>
</evidence>
<reference evidence="10 11" key="1">
    <citation type="submission" date="2023-05" db="EMBL/GenBank/DDBJ databases">
        <title>Gordonibacter KGMB12511T sp. nov., isolated from faeces of healthy Korean.</title>
        <authorList>
            <person name="Kim H.S."/>
            <person name="Kim J.-S."/>
            <person name="Suh M.K."/>
            <person name="Eom M.K."/>
            <person name="Do H.E."/>
            <person name="Lee J.-S."/>
        </authorList>
    </citation>
    <scope>NUCLEOTIDE SEQUENCE [LARGE SCALE GENOMIC DNA]</scope>
    <source>
        <strain evidence="10 11">KGMB12511</strain>
    </source>
</reference>
<proteinExistence type="inferred from homology"/>
<feature type="region of interest" description="Disordered" evidence="7">
    <location>
        <begin position="271"/>
        <end position="311"/>
    </location>
</feature>
<dbReference type="InterPro" id="IPR042175">
    <property type="entry name" value="Cell/Rod_MreC_2"/>
</dbReference>
<accession>A0ABT7DNB3</accession>
<feature type="coiled-coil region" evidence="6">
    <location>
        <begin position="64"/>
        <end position="101"/>
    </location>
</feature>
<evidence type="ECO:0000256" key="5">
    <source>
        <dbReference type="PIRNR" id="PIRNR038471"/>
    </source>
</evidence>
<dbReference type="Proteomes" id="UP001232750">
    <property type="component" value="Unassembled WGS sequence"/>
</dbReference>
<feature type="domain" description="Rod shape-determining protein MreC beta-barrel core" evidence="9">
    <location>
        <begin position="117"/>
        <end position="263"/>
    </location>
</feature>
<keyword evidence="6" id="KW-0175">Coiled coil</keyword>
<dbReference type="PANTHER" id="PTHR34138:SF1">
    <property type="entry name" value="CELL SHAPE-DETERMINING PROTEIN MREC"/>
    <property type="match status" value="1"/>
</dbReference>
<evidence type="ECO:0000259" key="9">
    <source>
        <dbReference type="Pfam" id="PF04085"/>
    </source>
</evidence>
<dbReference type="Pfam" id="PF04085">
    <property type="entry name" value="MreC"/>
    <property type="match status" value="1"/>
</dbReference>
<dbReference type="PIRSF" id="PIRSF038471">
    <property type="entry name" value="MreC"/>
    <property type="match status" value="1"/>
</dbReference>